<dbReference type="Proteomes" id="UP001501598">
    <property type="component" value="Unassembled WGS sequence"/>
</dbReference>
<sequence length="93" mass="10216">MHRADSDVVLGRKCLDAREVLVDADSPRHDRLSESDRQKLTRGFGRRDHPLLVRPHSRALGQPRGKSLRSRLIGLGDPGRIDPQGGDTAAAMA</sequence>
<dbReference type="EMBL" id="BAABGT010000072">
    <property type="protein sequence ID" value="GAA4552341.1"/>
    <property type="molecule type" value="Genomic_DNA"/>
</dbReference>
<accession>A0ABP8RXE1</accession>
<reference evidence="3" key="1">
    <citation type="journal article" date="2019" name="Int. J. Syst. Evol. Microbiol.">
        <title>The Global Catalogue of Microorganisms (GCM) 10K type strain sequencing project: providing services to taxonomists for standard genome sequencing and annotation.</title>
        <authorList>
            <consortium name="The Broad Institute Genomics Platform"/>
            <consortium name="The Broad Institute Genome Sequencing Center for Infectious Disease"/>
            <person name="Wu L."/>
            <person name="Ma J."/>
        </authorList>
    </citation>
    <scope>NUCLEOTIDE SEQUENCE [LARGE SCALE GENOMIC DNA]</scope>
    <source>
        <strain evidence="3">JCM 17906</strain>
    </source>
</reference>
<feature type="compositionally biased region" description="Basic and acidic residues" evidence="1">
    <location>
        <begin position="26"/>
        <end position="51"/>
    </location>
</feature>
<organism evidence="2 3">
    <name type="scientific">Pseudonocardia xishanensis</name>
    <dbReference type="NCBI Taxonomy" id="630995"/>
    <lineage>
        <taxon>Bacteria</taxon>
        <taxon>Bacillati</taxon>
        <taxon>Actinomycetota</taxon>
        <taxon>Actinomycetes</taxon>
        <taxon>Pseudonocardiales</taxon>
        <taxon>Pseudonocardiaceae</taxon>
        <taxon>Pseudonocardia</taxon>
    </lineage>
</organism>
<evidence type="ECO:0000313" key="2">
    <source>
        <dbReference type="EMBL" id="GAA4552341.1"/>
    </source>
</evidence>
<feature type="region of interest" description="Disordered" evidence="1">
    <location>
        <begin position="26"/>
        <end position="93"/>
    </location>
</feature>
<evidence type="ECO:0000313" key="3">
    <source>
        <dbReference type="Proteomes" id="UP001501598"/>
    </source>
</evidence>
<gene>
    <name evidence="2" type="ORF">GCM10023175_45920</name>
</gene>
<protein>
    <submittedName>
        <fullName evidence="2">Uncharacterized protein</fullName>
    </submittedName>
</protein>
<comment type="caution">
    <text evidence="2">The sequence shown here is derived from an EMBL/GenBank/DDBJ whole genome shotgun (WGS) entry which is preliminary data.</text>
</comment>
<evidence type="ECO:0000256" key="1">
    <source>
        <dbReference type="SAM" id="MobiDB-lite"/>
    </source>
</evidence>
<proteinExistence type="predicted"/>
<name>A0ABP8RXE1_9PSEU</name>
<keyword evidence="3" id="KW-1185">Reference proteome</keyword>